<accession>A0AAW1R5M9</accession>
<dbReference type="EMBL" id="JALJOR010000001">
    <property type="protein sequence ID" value="KAK9828943.1"/>
    <property type="molecule type" value="Genomic_DNA"/>
</dbReference>
<organism evidence="1 2">
    <name type="scientific">[Myrmecia] bisecta</name>
    <dbReference type="NCBI Taxonomy" id="41462"/>
    <lineage>
        <taxon>Eukaryota</taxon>
        <taxon>Viridiplantae</taxon>
        <taxon>Chlorophyta</taxon>
        <taxon>core chlorophytes</taxon>
        <taxon>Trebouxiophyceae</taxon>
        <taxon>Trebouxiales</taxon>
        <taxon>Trebouxiaceae</taxon>
        <taxon>Myrmecia</taxon>
    </lineage>
</organism>
<protein>
    <submittedName>
        <fullName evidence="1">Uncharacterized protein</fullName>
    </submittedName>
</protein>
<dbReference type="Proteomes" id="UP001489004">
    <property type="component" value="Unassembled WGS sequence"/>
</dbReference>
<name>A0AAW1R5M9_9CHLO</name>
<keyword evidence="2" id="KW-1185">Reference proteome</keyword>
<proteinExistence type="predicted"/>
<comment type="caution">
    <text evidence="1">The sequence shown here is derived from an EMBL/GenBank/DDBJ whole genome shotgun (WGS) entry which is preliminary data.</text>
</comment>
<evidence type="ECO:0000313" key="1">
    <source>
        <dbReference type="EMBL" id="KAK9828943.1"/>
    </source>
</evidence>
<dbReference type="AlphaFoldDB" id="A0AAW1R5M9"/>
<gene>
    <name evidence="1" type="ORF">WJX72_002949</name>
</gene>
<sequence>MKTIREHVEEQFPGTYIFWGVQVAVDTRTIVDIMHEVLARRLLWSKCWHKWVSTKGHDHFTLLPAVTSVMVDAYDEAVSKGQDSWLQGYYDLHVNWRGPSRLMVYLIPEMNLHLGLADSSNTLTNKEIAHAEGAL</sequence>
<reference evidence="1 2" key="1">
    <citation type="journal article" date="2024" name="Nat. Commun.">
        <title>Phylogenomics reveals the evolutionary origins of lichenization in chlorophyte algae.</title>
        <authorList>
            <person name="Puginier C."/>
            <person name="Libourel C."/>
            <person name="Otte J."/>
            <person name="Skaloud P."/>
            <person name="Haon M."/>
            <person name="Grisel S."/>
            <person name="Petersen M."/>
            <person name="Berrin J.G."/>
            <person name="Delaux P.M."/>
            <person name="Dal Grande F."/>
            <person name="Keller J."/>
        </authorList>
    </citation>
    <scope>NUCLEOTIDE SEQUENCE [LARGE SCALE GENOMIC DNA]</scope>
    <source>
        <strain evidence="1 2">SAG 2043</strain>
    </source>
</reference>
<evidence type="ECO:0000313" key="2">
    <source>
        <dbReference type="Proteomes" id="UP001489004"/>
    </source>
</evidence>